<feature type="signal peptide" evidence="4">
    <location>
        <begin position="1"/>
        <end position="27"/>
    </location>
</feature>
<dbReference type="InterPro" id="IPR011050">
    <property type="entry name" value="Pectin_lyase_fold/virulence"/>
</dbReference>
<evidence type="ECO:0000256" key="1">
    <source>
        <dbReference type="ARBA" id="ARBA00004613"/>
    </source>
</evidence>
<dbReference type="SUPFAM" id="SSF51126">
    <property type="entry name" value="Pectin lyase-like"/>
    <property type="match status" value="2"/>
</dbReference>
<accession>A0ABS5KPX3</accession>
<dbReference type="RefSeq" id="WP_212009662.1">
    <property type="nucleotide sequence ID" value="NZ_JAAFYZ010000041.1"/>
</dbReference>
<feature type="chain" id="PRO_5045717950" evidence="4">
    <location>
        <begin position="28"/>
        <end position="473"/>
    </location>
</feature>
<dbReference type="PANTHER" id="PTHR40088:SF2">
    <property type="entry name" value="SECRETED SUGAR HYDROLASE"/>
    <property type="match status" value="1"/>
</dbReference>
<dbReference type="Proteomes" id="UP000730482">
    <property type="component" value="Unassembled WGS sequence"/>
</dbReference>
<keyword evidence="2" id="KW-0964">Secreted</keyword>
<dbReference type="Gene3D" id="2.160.20.10">
    <property type="entry name" value="Single-stranded right-handed beta-helix, Pectin lyase-like"/>
    <property type="match status" value="1"/>
</dbReference>
<gene>
    <name evidence="5" type="ORF">KGQ19_14565</name>
</gene>
<dbReference type="PANTHER" id="PTHR40088">
    <property type="entry name" value="PECTATE LYASE (EUROFUNG)"/>
    <property type="match status" value="1"/>
</dbReference>
<proteinExistence type="predicted"/>
<sequence>MKPPALALAALCALGPAAVLLSATAHAAGTSTYYVAANGSDSAAGTEGAPFATIQHAITALSSSGGGAVVVRGGTYAQRISLHGVTDITVTAAPGEHPVLDGSKLAVPTGGRSAMVDIADSTSVTVHGLDITGYRTSDITAMPIGIYVHGGDAGVTVSGNHVHAMGNDNGTLGSMEMNAHGIAAYGDNPKRSISTLNIADNEVDHLVLGASESVVVNGNVDGWRITGNRIHDDNNIGIDAIGYEQTLPPAYRYTDLNRARNGVISGNVVENIKSAGNPAYWSASGWCNCADGLYVDGGTRIAITGNTAHADDIGIEVAAENARGAADHVNVDHNTVTESRYVGITTGGYCDGQQDCGGVQTGTSSANTFTDNMLRDNNTDHDGSPEFLIQFHESGNTITGNTICAAGPGTLLIGTVARSTSGKGDTVDSNRYSAAAATATTARWGWQAKTYTGFAAYRAATGLDAHSEFSASC</sequence>
<comment type="subcellular location">
    <subcellularLocation>
        <location evidence="1">Secreted</location>
    </subcellularLocation>
</comment>
<protein>
    <submittedName>
        <fullName evidence="5">Right-handed parallel beta-helix repeat-containing protein</fullName>
    </submittedName>
</protein>
<keyword evidence="6" id="KW-1185">Reference proteome</keyword>
<evidence type="ECO:0000256" key="4">
    <source>
        <dbReference type="SAM" id="SignalP"/>
    </source>
</evidence>
<evidence type="ECO:0000256" key="3">
    <source>
        <dbReference type="ARBA" id="ARBA00022729"/>
    </source>
</evidence>
<dbReference type="InterPro" id="IPR012334">
    <property type="entry name" value="Pectin_lyas_fold"/>
</dbReference>
<reference evidence="5 6" key="1">
    <citation type="submission" date="2020-02" db="EMBL/GenBank/DDBJ databases">
        <title>Acidophilic actinobacteria isolated from forest soil.</title>
        <authorList>
            <person name="Golinska P."/>
        </authorList>
    </citation>
    <scope>NUCLEOTIDE SEQUENCE [LARGE SCALE GENOMIC DNA]</scope>
    <source>
        <strain evidence="5 6">NL8</strain>
    </source>
</reference>
<dbReference type="SMART" id="SM00710">
    <property type="entry name" value="PbH1"/>
    <property type="match status" value="7"/>
</dbReference>
<comment type="caution">
    <text evidence="5">The sequence shown here is derived from an EMBL/GenBank/DDBJ whole genome shotgun (WGS) entry which is preliminary data.</text>
</comment>
<dbReference type="InterPro" id="IPR006626">
    <property type="entry name" value="PbH1"/>
</dbReference>
<evidence type="ECO:0000256" key="2">
    <source>
        <dbReference type="ARBA" id="ARBA00022525"/>
    </source>
</evidence>
<evidence type="ECO:0000313" key="5">
    <source>
        <dbReference type="EMBL" id="MBS2548087.1"/>
    </source>
</evidence>
<dbReference type="EMBL" id="JAAFYZ010000041">
    <property type="protein sequence ID" value="MBS2548087.1"/>
    <property type="molecule type" value="Genomic_DNA"/>
</dbReference>
<keyword evidence="3 4" id="KW-0732">Signal</keyword>
<evidence type="ECO:0000313" key="6">
    <source>
        <dbReference type="Proteomes" id="UP000730482"/>
    </source>
</evidence>
<dbReference type="InterPro" id="IPR052052">
    <property type="entry name" value="Polysaccharide_Lyase_9"/>
</dbReference>
<organism evidence="5 6">
    <name type="scientific">Catenulispora pinistramenti</name>
    <dbReference type="NCBI Taxonomy" id="2705254"/>
    <lineage>
        <taxon>Bacteria</taxon>
        <taxon>Bacillati</taxon>
        <taxon>Actinomycetota</taxon>
        <taxon>Actinomycetes</taxon>
        <taxon>Catenulisporales</taxon>
        <taxon>Catenulisporaceae</taxon>
        <taxon>Catenulispora</taxon>
    </lineage>
</organism>
<name>A0ABS5KPX3_9ACTN</name>